<dbReference type="InterPro" id="IPR000214">
    <property type="entry name" value="Znf_DNA_glyclase/AP_lyase"/>
</dbReference>
<dbReference type="InterPro" id="IPR010979">
    <property type="entry name" value="Ribosomal_uS13-like_H2TH"/>
</dbReference>
<name>A0A1F4VH61_UNCKA</name>
<dbReference type="SUPFAM" id="SSF57716">
    <property type="entry name" value="Glucocorticoid receptor-like (DNA-binding domain)"/>
    <property type="match status" value="1"/>
</dbReference>
<feature type="domain" description="FPG-type" evidence="17">
    <location>
        <begin position="228"/>
        <end position="260"/>
    </location>
</feature>
<dbReference type="PANTHER" id="PTHR22993:SF9">
    <property type="entry name" value="FORMAMIDOPYRIMIDINE-DNA GLYCOSYLASE"/>
    <property type="match status" value="1"/>
</dbReference>
<keyword evidence="14" id="KW-0326">Glycosidase</keyword>
<comment type="cofactor">
    <cofactor evidence="2">
        <name>Zn(2+)</name>
        <dbReference type="ChEBI" id="CHEBI:29105"/>
    </cofactor>
</comment>
<dbReference type="Pfam" id="PF06827">
    <property type="entry name" value="zf-FPG_IleRS"/>
    <property type="match status" value="1"/>
</dbReference>
<dbReference type="SMART" id="SM01232">
    <property type="entry name" value="H2TH"/>
    <property type="match status" value="1"/>
</dbReference>
<evidence type="ECO:0000313" key="20">
    <source>
        <dbReference type="Proteomes" id="UP000177763"/>
    </source>
</evidence>
<dbReference type="GO" id="GO:0003684">
    <property type="term" value="F:damaged DNA binding"/>
    <property type="evidence" value="ECO:0007669"/>
    <property type="project" value="InterPro"/>
</dbReference>
<evidence type="ECO:0000256" key="11">
    <source>
        <dbReference type="ARBA" id="ARBA00023204"/>
    </source>
</evidence>
<keyword evidence="6" id="KW-0227">DNA damage</keyword>
<evidence type="ECO:0000259" key="18">
    <source>
        <dbReference type="PROSITE" id="PS51068"/>
    </source>
</evidence>
<evidence type="ECO:0000256" key="14">
    <source>
        <dbReference type="ARBA" id="ARBA00023295"/>
    </source>
</evidence>
<reference evidence="19 20" key="1">
    <citation type="journal article" date="2016" name="Nat. Commun.">
        <title>Thousands of microbial genomes shed light on interconnected biogeochemical processes in an aquifer system.</title>
        <authorList>
            <person name="Anantharaman K."/>
            <person name="Brown C.T."/>
            <person name="Hug L.A."/>
            <person name="Sharon I."/>
            <person name="Castelle C.J."/>
            <person name="Probst A.J."/>
            <person name="Thomas B.C."/>
            <person name="Singh A."/>
            <person name="Wilkins M.J."/>
            <person name="Karaoz U."/>
            <person name="Brodie E.L."/>
            <person name="Williams K.H."/>
            <person name="Hubbard S.S."/>
            <person name="Banfield J.F."/>
        </authorList>
    </citation>
    <scope>NUCLEOTIDE SEQUENCE [LARGE SCALE GENOMIC DNA]</scope>
</reference>
<evidence type="ECO:0000256" key="1">
    <source>
        <dbReference type="ARBA" id="ARBA00001668"/>
    </source>
</evidence>
<sequence length="263" mass="29977">MPELPEVHTIAVDLNKHLSNAVIKSIEIKNNFNKKIIEVTRISKNIVLELSSETFLIFHLAMTGRLLIRKSDRPNDDWERIILTLAKNGKTGQLRFCDTRMFGKAEVIKKEMINKLKSKYGPDILADSLSPEEFLSVLVAKRTNIKNALLDQSVVSGIGNIYANDLLWMSKTHPLTKTNSIKIAKAKELLNNAKEIIKEAILHRGSTLSDKMFVDAFGKYGTHQNYFRVYDQRNCKNCGTKIKFEKINSRGTYYCPTCQVLKQ</sequence>
<dbReference type="PROSITE" id="PS51066">
    <property type="entry name" value="ZF_FPG_2"/>
    <property type="match status" value="1"/>
</dbReference>
<evidence type="ECO:0000256" key="6">
    <source>
        <dbReference type="ARBA" id="ARBA00022763"/>
    </source>
</evidence>
<keyword evidence="7 16" id="KW-0863">Zinc-finger</keyword>
<evidence type="ECO:0000256" key="5">
    <source>
        <dbReference type="ARBA" id="ARBA00022723"/>
    </source>
</evidence>
<evidence type="ECO:0000256" key="8">
    <source>
        <dbReference type="ARBA" id="ARBA00022801"/>
    </source>
</evidence>
<dbReference type="InterPro" id="IPR012319">
    <property type="entry name" value="FPG_cat"/>
</dbReference>
<dbReference type="InterPro" id="IPR015887">
    <property type="entry name" value="DNA_glyclase_Znf_dom_DNA_BS"/>
</dbReference>
<dbReference type="PANTHER" id="PTHR22993">
    <property type="entry name" value="FORMAMIDOPYRIMIDINE-DNA GLYCOSYLASE"/>
    <property type="match status" value="1"/>
</dbReference>
<comment type="catalytic activity">
    <reaction evidence="15">
        <text>2'-deoxyribonucleotide-(2'-deoxyribose 5'-phosphate)-2'-deoxyribonucleotide-DNA = a 3'-end 2'-deoxyribonucleotide-(2,3-dehydro-2,3-deoxyribose 5'-phosphate)-DNA + a 5'-end 5'-phospho-2'-deoxyribonucleoside-DNA + H(+)</text>
        <dbReference type="Rhea" id="RHEA:66592"/>
        <dbReference type="Rhea" id="RHEA-COMP:13180"/>
        <dbReference type="Rhea" id="RHEA-COMP:16897"/>
        <dbReference type="Rhea" id="RHEA-COMP:17067"/>
        <dbReference type="ChEBI" id="CHEBI:15378"/>
        <dbReference type="ChEBI" id="CHEBI:136412"/>
        <dbReference type="ChEBI" id="CHEBI:157695"/>
        <dbReference type="ChEBI" id="CHEBI:167181"/>
        <dbReference type="EC" id="4.2.99.18"/>
    </reaction>
</comment>
<evidence type="ECO:0000256" key="7">
    <source>
        <dbReference type="ARBA" id="ARBA00022771"/>
    </source>
</evidence>
<keyword evidence="10" id="KW-0238">DNA-binding</keyword>
<evidence type="ECO:0000256" key="3">
    <source>
        <dbReference type="ARBA" id="ARBA00009409"/>
    </source>
</evidence>
<dbReference type="PROSITE" id="PS51068">
    <property type="entry name" value="FPG_CAT"/>
    <property type="match status" value="1"/>
</dbReference>
<proteinExistence type="inferred from homology"/>
<evidence type="ECO:0000256" key="10">
    <source>
        <dbReference type="ARBA" id="ARBA00023125"/>
    </source>
</evidence>
<keyword evidence="11" id="KW-0234">DNA repair</keyword>
<comment type="catalytic activity">
    <reaction evidence="1">
        <text>Hydrolysis of DNA containing ring-opened 7-methylguanine residues, releasing 2,6-diamino-4-hydroxy-5-(N-methyl)formamidopyrimidine.</text>
        <dbReference type="EC" id="3.2.2.23"/>
    </reaction>
</comment>
<evidence type="ECO:0000256" key="12">
    <source>
        <dbReference type="ARBA" id="ARBA00023239"/>
    </source>
</evidence>
<dbReference type="GO" id="GO:0008270">
    <property type="term" value="F:zinc ion binding"/>
    <property type="evidence" value="ECO:0007669"/>
    <property type="project" value="UniProtKB-KW"/>
</dbReference>
<dbReference type="NCBIfam" id="NF002211">
    <property type="entry name" value="PRK01103.1"/>
    <property type="match status" value="1"/>
</dbReference>
<dbReference type="FunFam" id="1.10.8.50:FF:000003">
    <property type="entry name" value="Formamidopyrimidine-DNA glycosylase"/>
    <property type="match status" value="1"/>
</dbReference>
<dbReference type="InterPro" id="IPR020629">
    <property type="entry name" value="FPG_Glyclase"/>
</dbReference>
<dbReference type="SUPFAM" id="SSF81624">
    <property type="entry name" value="N-terminal domain of MutM-like DNA repair proteins"/>
    <property type="match status" value="1"/>
</dbReference>
<keyword evidence="8" id="KW-0378">Hydrolase</keyword>
<evidence type="ECO:0000256" key="15">
    <source>
        <dbReference type="ARBA" id="ARBA00044632"/>
    </source>
</evidence>
<dbReference type="PROSITE" id="PS01242">
    <property type="entry name" value="ZF_FPG_1"/>
    <property type="match status" value="1"/>
</dbReference>
<dbReference type="EMBL" id="MEVN01000034">
    <property type="protein sequence ID" value="OGC56597.1"/>
    <property type="molecule type" value="Genomic_DNA"/>
</dbReference>
<dbReference type="Gene3D" id="3.20.190.10">
    <property type="entry name" value="MutM-like, N-terminal"/>
    <property type="match status" value="1"/>
</dbReference>
<dbReference type="Pfam" id="PF01149">
    <property type="entry name" value="Fapy_DNA_glyco"/>
    <property type="match status" value="1"/>
</dbReference>
<gene>
    <name evidence="19" type="ORF">A3H26_01750</name>
</gene>
<comment type="similarity">
    <text evidence="3">Belongs to the FPG family.</text>
</comment>
<dbReference type="AlphaFoldDB" id="A0A1F4VH61"/>
<organism evidence="19 20">
    <name type="scientific">candidate division WWE3 bacterium RIFCSPLOWO2_12_FULL_36_10</name>
    <dbReference type="NCBI Taxonomy" id="1802630"/>
    <lineage>
        <taxon>Bacteria</taxon>
        <taxon>Katanobacteria</taxon>
    </lineage>
</organism>
<keyword evidence="13" id="KW-0511">Multifunctional enzyme</keyword>
<comment type="subunit">
    <text evidence="4">Monomer.</text>
</comment>
<protein>
    <submittedName>
        <fullName evidence="19">Uncharacterized protein</fullName>
    </submittedName>
</protein>
<dbReference type="GO" id="GO:0034039">
    <property type="term" value="F:8-oxo-7,8-dihydroguanine DNA N-glycosylase activity"/>
    <property type="evidence" value="ECO:0007669"/>
    <property type="project" value="TreeGrafter"/>
</dbReference>
<dbReference type="InterPro" id="IPR015886">
    <property type="entry name" value="H2TH_FPG"/>
</dbReference>
<dbReference type="CDD" id="cd08966">
    <property type="entry name" value="EcFpg-like_N"/>
    <property type="match status" value="1"/>
</dbReference>
<comment type="caution">
    <text evidence="19">The sequence shown here is derived from an EMBL/GenBank/DDBJ whole genome shotgun (WGS) entry which is preliminary data.</text>
</comment>
<evidence type="ECO:0000256" key="16">
    <source>
        <dbReference type="PROSITE-ProRule" id="PRU00391"/>
    </source>
</evidence>
<keyword evidence="12" id="KW-0456">Lyase</keyword>
<dbReference type="GO" id="GO:0140078">
    <property type="term" value="F:class I DNA-(apurinic or apyrimidinic site) endonuclease activity"/>
    <property type="evidence" value="ECO:0007669"/>
    <property type="project" value="UniProtKB-EC"/>
</dbReference>
<dbReference type="InterPro" id="IPR010663">
    <property type="entry name" value="Znf_FPG/IleRS"/>
</dbReference>
<dbReference type="InterPro" id="IPR035937">
    <property type="entry name" value="FPG_N"/>
</dbReference>
<dbReference type="GO" id="GO:0006284">
    <property type="term" value="P:base-excision repair"/>
    <property type="evidence" value="ECO:0007669"/>
    <property type="project" value="InterPro"/>
</dbReference>
<keyword evidence="9" id="KW-0862">Zinc</keyword>
<dbReference type="STRING" id="1802630.A3H26_01750"/>
<feature type="domain" description="Formamidopyrimidine-DNA glycosylase catalytic" evidence="18">
    <location>
        <begin position="2"/>
        <end position="103"/>
    </location>
</feature>
<dbReference type="Proteomes" id="UP000177763">
    <property type="component" value="Unassembled WGS sequence"/>
</dbReference>
<dbReference type="SMART" id="SM00898">
    <property type="entry name" value="Fapy_DNA_glyco"/>
    <property type="match status" value="1"/>
</dbReference>
<dbReference type="Pfam" id="PF06831">
    <property type="entry name" value="H2TH"/>
    <property type="match status" value="1"/>
</dbReference>
<accession>A0A1F4VH61</accession>
<dbReference type="SUPFAM" id="SSF46946">
    <property type="entry name" value="S13-like H2TH domain"/>
    <property type="match status" value="1"/>
</dbReference>
<dbReference type="Gene3D" id="1.10.8.50">
    <property type="match status" value="1"/>
</dbReference>
<evidence type="ECO:0000313" key="19">
    <source>
        <dbReference type="EMBL" id="OGC56597.1"/>
    </source>
</evidence>
<evidence type="ECO:0000259" key="17">
    <source>
        <dbReference type="PROSITE" id="PS51066"/>
    </source>
</evidence>
<evidence type="ECO:0000256" key="9">
    <source>
        <dbReference type="ARBA" id="ARBA00022833"/>
    </source>
</evidence>
<keyword evidence="5" id="KW-0479">Metal-binding</keyword>
<evidence type="ECO:0000256" key="2">
    <source>
        <dbReference type="ARBA" id="ARBA00001947"/>
    </source>
</evidence>
<evidence type="ECO:0000256" key="13">
    <source>
        <dbReference type="ARBA" id="ARBA00023268"/>
    </source>
</evidence>
<evidence type="ECO:0000256" key="4">
    <source>
        <dbReference type="ARBA" id="ARBA00011245"/>
    </source>
</evidence>